<dbReference type="AlphaFoldDB" id="A0A625K4I8"/>
<organism evidence="1">
    <name type="scientific">Campylobacter lari</name>
    <dbReference type="NCBI Taxonomy" id="201"/>
    <lineage>
        <taxon>Bacteria</taxon>
        <taxon>Pseudomonadati</taxon>
        <taxon>Campylobacterota</taxon>
        <taxon>Epsilonproteobacteria</taxon>
        <taxon>Campylobacterales</taxon>
        <taxon>Campylobacteraceae</taxon>
        <taxon>Campylobacter</taxon>
    </lineage>
</organism>
<evidence type="ECO:0000313" key="1">
    <source>
        <dbReference type="EMBL" id="ECZ8653471.1"/>
    </source>
</evidence>
<gene>
    <name evidence="1" type="ORF">F8974_06070</name>
</gene>
<sequence>MKLFVFSSLRAVRKYYDEKLIEDSLLDQAISMADFMQAVVFSLSFKASHYECLLLMKKACEQTKNLEKELKIPSNFFAFLRNNAYLFSFFKELSVSKKDIKDLYFNDTYAQYDEHLKILQELFDNYLSLLKKQNLYDDISLSYDYKINESF</sequence>
<dbReference type="EMBL" id="AALICQ010000010">
    <property type="protein sequence ID" value="ECZ8653471.1"/>
    <property type="molecule type" value="Genomic_DNA"/>
</dbReference>
<protein>
    <submittedName>
        <fullName evidence="1">Uncharacterized protein</fullName>
    </submittedName>
</protein>
<feature type="non-terminal residue" evidence="1">
    <location>
        <position position="151"/>
    </location>
</feature>
<name>A0A625K4I8_CAMLA</name>
<accession>A0A625K4I8</accession>
<comment type="caution">
    <text evidence="1">The sequence shown here is derived from an EMBL/GenBank/DDBJ whole genome shotgun (WGS) entry which is preliminary data.</text>
</comment>
<proteinExistence type="predicted"/>
<reference evidence="1" key="1">
    <citation type="submission" date="2019-10" db="EMBL/GenBank/DDBJ databases">
        <authorList>
            <consortium name="NARMS: The National Antimicrobial Resistance Monitoring System"/>
        </authorList>
    </citation>
    <scope>NUCLEOTIDE SEQUENCE</scope>
    <source>
        <strain evidence="1">FSIS11924433</strain>
    </source>
</reference>